<evidence type="ECO:0000256" key="8">
    <source>
        <dbReference type="SAM" id="SignalP"/>
    </source>
</evidence>
<dbReference type="GO" id="GO:0019867">
    <property type="term" value="C:outer membrane"/>
    <property type="evidence" value="ECO:0007669"/>
    <property type="project" value="InterPro"/>
</dbReference>
<evidence type="ECO:0000256" key="4">
    <source>
        <dbReference type="ARBA" id="ARBA00022729"/>
    </source>
</evidence>
<evidence type="ECO:0000313" key="10">
    <source>
        <dbReference type="EMBL" id="SDW23113.1"/>
    </source>
</evidence>
<evidence type="ECO:0000256" key="2">
    <source>
        <dbReference type="ARBA" id="ARBA00022670"/>
    </source>
</evidence>
<dbReference type="GO" id="GO:0008235">
    <property type="term" value="F:metalloexopeptidase activity"/>
    <property type="evidence" value="ECO:0007669"/>
    <property type="project" value="InterPro"/>
</dbReference>
<dbReference type="GO" id="GO:0046872">
    <property type="term" value="F:metal ion binding"/>
    <property type="evidence" value="ECO:0007669"/>
    <property type="project" value="UniProtKB-KW"/>
</dbReference>
<keyword evidence="3" id="KW-0479">Metal-binding</keyword>
<feature type="chain" id="PRO_5017327068" evidence="8">
    <location>
        <begin position="23"/>
        <end position="648"/>
    </location>
</feature>
<dbReference type="SUPFAM" id="SSF53187">
    <property type="entry name" value="Zn-dependent exopeptidases"/>
    <property type="match status" value="1"/>
</dbReference>
<dbReference type="InterPro" id="IPR045175">
    <property type="entry name" value="M28_fam"/>
</dbReference>
<evidence type="ECO:0000256" key="5">
    <source>
        <dbReference type="ARBA" id="ARBA00022801"/>
    </source>
</evidence>
<evidence type="ECO:0000313" key="11">
    <source>
        <dbReference type="Proteomes" id="UP000243778"/>
    </source>
</evidence>
<dbReference type="InterPro" id="IPR036709">
    <property type="entry name" value="Autotransporte_beta_dom_sf"/>
</dbReference>
<accession>A0A1H2RUF3</accession>
<dbReference type="GO" id="GO:0004177">
    <property type="term" value="F:aminopeptidase activity"/>
    <property type="evidence" value="ECO:0007669"/>
    <property type="project" value="UniProtKB-KW"/>
</dbReference>
<keyword evidence="5" id="KW-0378">Hydrolase</keyword>
<protein>
    <submittedName>
        <fullName evidence="10">IAP aminopeptidase. Metallo peptidase. MEROPS family M28C</fullName>
    </submittedName>
</protein>
<feature type="coiled-coil region" evidence="7">
    <location>
        <begin position="294"/>
        <end position="351"/>
    </location>
</feature>
<dbReference type="InterPro" id="IPR007484">
    <property type="entry name" value="Peptidase_M28"/>
</dbReference>
<dbReference type="AlphaFoldDB" id="A0A1H2RUF3"/>
<sequence length="648" mass="70335">MSKLSILSLALASALLPNWAGAYEYGEHAATTLDTLINDYPGRYRGTANFAGAADWMAAQMGNSYTLSRQNFTWSNGTRASQNVIASAAGTTDRYVVIGAHFDTYYGRPTLQGLDDNGSGAAVLTEIARNLGGLKMENGVQIVGFGAEEEGLRGSAAYVASLDATQRANMLGMINLDSLITGDKMYAHSGQNSANNTALAAWRDQTLRIADELNIALESNPGYNDEYPIGTGCCSDGESFENLGVPILYIEATNWDIGDLDGYEQTTNPAIPGGATWHNPTLDNEEVLTDAFGAERIEQRLRDYSRLLSRLVLELTNADLLASTASGGAVARNMQDNLQRQHQTLSRLHERRWLTLQSMSRETGSFDGEIGADGEIAPDQGFDEAPNPEARRFGLYMLGDYQLSDSLNLGASLSYQNGRDELEHRGKLDNDTWLAGVYALLNDGGPAWLAGDLSLGHASFDSDRHLQIQSDGGPVLLDQELSGDTSALFWSARVEGGYDFSFGELRSGPFAGLDYSHYRIDSFNEREDLRTALGYEDQTFDSLEASLGWRLRGNLALGNGMQLQPYGSVALVKELGDGRLEDVDLVSRGDRQVRVAELGSVDTRFGRAQLGSRLLINPMFAVFAEANSRFGHSEGSQTGYSLGVSLQF</sequence>
<dbReference type="NCBIfam" id="TIGR01414">
    <property type="entry name" value="autotrans_barl"/>
    <property type="match status" value="1"/>
</dbReference>
<proteinExistence type="predicted"/>
<keyword evidence="1 10" id="KW-0031">Aminopeptidase</keyword>
<organism evidence="10 11">
    <name type="scientific">Pseudomonas kuykendallii</name>
    <dbReference type="NCBI Taxonomy" id="1007099"/>
    <lineage>
        <taxon>Bacteria</taxon>
        <taxon>Pseudomonadati</taxon>
        <taxon>Pseudomonadota</taxon>
        <taxon>Gammaproteobacteria</taxon>
        <taxon>Pseudomonadales</taxon>
        <taxon>Pseudomonadaceae</taxon>
        <taxon>Pseudomonas</taxon>
    </lineage>
</organism>
<keyword evidence="6" id="KW-0862">Zinc</keyword>
<gene>
    <name evidence="10" type="ORF">SAMN05216287_0465</name>
</gene>
<dbReference type="Pfam" id="PF04389">
    <property type="entry name" value="Peptidase_M28"/>
    <property type="match status" value="1"/>
</dbReference>
<dbReference type="InterPro" id="IPR005546">
    <property type="entry name" value="Autotransporte_beta"/>
</dbReference>
<dbReference type="RefSeq" id="WP_245728121.1">
    <property type="nucleotide sequence ID" value="NZ_FNNU01000001.1"/>
</dbReference>
<keyword evidence="7" id="KW-0175">Coiled coil</keyword>
<dbReference type="GO" id="GO:0006508">
    <property type="term" value="P:proteolysis"/>
    <property type="evidence" value="ECO:0007669"/>
    <property type="project" value="UniProtKB-KW"/>
</dbReference>
<evidence type="ECO:0000256" key="7">
    <source>
        <dbReference type="SAM" id="Coils"/>
    </source>
</evidence>
<name>A0A1H2RUF3_9PSED</name>
<dbReference type="InterPro" id="IPR006315">
    <property type="entry name" value="OM_autotransptr_brl_dom"/>
</dbReference>
<dbReference type="SUPFAM" id="SSF103515">
    <property type="entry name" value="Autotransporter"/>
    <property type="match status" value="1"/>
</dbReference>
<feature type="domain" description="Autotransporter" evidence="9">
    <location>
        <begin position="345"/>
        <end position="648"/>
    </location>
</feature>
<evidence type="ECO:0000256" key="6">
    <source>
        <dbReference type="ARBA" id="ARBA00022833"/>
    </source>
</evidence>
<evidence type="ECO:0000256" key="1">
    <source>
        <dbReference type="ARBA" id="ARBA00022438"/>
    </source>
</evidence>
<dbReference type="PROSITE" id="PS51208">
    <property type="entry name" value="AUTOTRANSPORTER"/>
    <property type="match status" value="1"/>
</dbReference>
<keyword evidence="11" id="KW-1185">Reference proteome</keyword>
<dbReference type="Pfam" id="PF03797">
    <property type="entry name" value="Autotransporter"/>
    <property type="match status" value="1"/>
</dbReference>
<dbReference type="Proteomes" id="UP000243778">
    <property type="component" value="Unassembled WGS sequence"/>
</dbReference>
<dbReference type="STRING" id="1007099.SAMN05216287_0465"/>
<evidence type="ECO:0000256" key="3">
    <source>
        <dbReference type="ARBA" id="ARBA00022723"/>
    </source>
</evidence>
<dbReference type="SMART" id="SM00869">
    <property type="entry name" value="Autotransporter"/>
    <property type="match status" value="1"/>
</dbReference>
<feature type="signal peptide" evidence="8">
    <location>
        <begin position="1"/>
        <end position="22"/>
    </location>
</feature>
<evidence type="ECO:0000259" key="9">
    <source>
        <dbReference type="PROSITE" id="PS51208"/>
    </source>
</evidence>
<keyword evidence="2" id="KW-0645">Protease</keyword>
<dbReference type="PANTHER" id="PTHR12147">
    <property type="entry name" value="METALLOPEPTIDASE M28 FAMILY MEMBER"/>
    <property type="match status" value="1"/>
</dbReference>
<dbReference type="Gene3D" id="3.40.630.10">
    <property type="entry name" value="Zn peptidases"/>
    <property type="match status" value="1"/>
</dbReference>
<keyword evidence="4 8" id="KW-0732">Signal</keyword>
<reference evidence="11" key="1">
    <citation type="submission" date="2016-10" db="EMBL/GenBank/DDBJ databases">
        <authorList>
            <person name="Varghese N."/>
            <person name="Submissions S."/>
        </authorList>
    </citation>
    <scope>NUCLEOTIDE SEQUENCE [LARGE SCALE GENOMIC DNA]</scope>
    <source>
        <strain evidence="11">NRRL B-59562</strain>
    </source>
</reference>
<dbReference type="EMBL" id="FNNU01000001">
    <property type="protein sequence ID" value="SDW23113.1"/>
    <property type="molecule type" value="Genomic_DNA"/>
</dbReference>
<dbReference type="Gene3D" id="2.40.128.130">
    <property type="entry name" value="Autotransporter beta-domain"/>
    <property type="match status" value="1"/>
</dbReference>
<dbReference type="PANTHER" id="PTHR12147:SF56">
    <property type="entry name" value="AMINOPEPTIDASE YDR415C-RELATED"/>
    <property type="match status" value="1"/>
</dbReference>